<evidence type="ECO:0000259" key="5">
    <source>
        <dbReference type="Pfam" id="PF01625"/>
    </source>
</evidence>
<keyword evidence="3" id="KW-0560">Oxidoreductase</keyword>
<dbReference type="WBParaSite" id="ALUE_0000486701-mRNA-1">
    <property type="protein sequence ID" value="ALUE_0000486701-mRNA-1"/>
    <property type="gene ID" value="ALUE_0000486701"/>
</dbReference>
<dbReference type="Gene3D" id="3.30.1060.10">
    <property type="entry name" value="Peptide methionine sulphoxide reductase MsrA"/>
    <property type="match status" value="1"/>
</dbReference>
<accession>A0A0M3HRE7</accession>
<sequence>MATLCRAYLGMQCFWGAESSFAKLDGVMKTRVGYAGGTTQSPNYENIGDHTEITEVQFDDQIVSYERILDWFWEHHNPTDQHKKQYQSAILYVDDTQKRIAEESLKNVQEKYGQQKVETYVKKLEHFYQAEDYHQKYWLRCQRALFTKVRFVVSVAHLAFLLHIVRATLQLGLTDQEVVDSTLATKVNAFLAGFDNFDVLKNLAAAYHLSDDTTKLIEEIARSGGVPGACH</sequence>
<dbReference type="GO" id="GO:0008113">
    <property type="term" value="F:peptide-methionine (S)-S-oxide reductase activity"/>
    <property type="evidence" value="ECO:0007669"/>
    <property type="project" value="UniProtKB-EC"/>
</dbReference>
<dbReference type="EC" id="1.8.4.11" evidence="2"/>
<dbReference type="NCBIfam" id="TIGR00401">
    <property type="entry name" value="msrA"/>
    <property type="match status" value="1"/>
</dbReference>
<feature type="domain" description="Peptide methionine sulphoxide reductase MsrA" evidence="5">
    <location>
        <begin position="7"/>
        <end position="141"/>
    </location>
</feature>
<comment type="similarity">
    <text evidence="1">Belongs to the MsrA Met sulfoxide reductase family.</text>
</comment>
<evidence type="ECO:0000256" key="2">
    <source>
        <dbReference type="ARBA" id="ARBA00012502"/>
    </source>
</evidence>
<dbReference type="Pfam" id="PF01625">
    <property type="entry name" value="PMSR"/>
    <property type="match status" value="1"/>
</dbReference>
<evidence type="ECO:0000256" key="3">
    <source>
        <dbReference type="ARBA" id="ARBA00023002"/>
    </source>
</evidence>
<evidence type="ECO:0000256" key="4">
    <source>
        <dbReference type="ARBA" id="ARBA00030643"/>
    </source>
</evidence>
<protein>
    <recommendedName>
        <fullName evidence="2">peptide-methionine (S)-S-oxide reductase</fullName>
        <ecNumber evidence="2">1.8.4.11</ecNumber>
    </recommendedName>
    <alternativeName>
        <fullName evidence="4">Peptide-methionine (S)-S-oxide reductase</fullName>
    </alternativeName>
</protein>
<evidence type="ECO:0000256" key="1">
    <source>
        <dbReference type="ARBA" id="ARBA00005591"/>
    </source>
</evidence>
<evidence type="ECO:0000313" key="7">
    <source>
        <dbReference type="WBParaSite" id="ALUE_0000486701-mRNA-1"/>
    </source>
</evidence>
<proteinExistence type="inferred from homology"/>
<reference evidence="7" key="1">
    <citation type="submission" date="2017-02" db="UniProtKB">
        <authorList>
            <consortium name="WormBaseParasite"/>
        </authorList>
    </citation>
    <scope>IDENTIFICATION</scope>
</reference>
<name>A0A0M3HRE7_ASCLU</name>
<dbReference type="PANTHER" id="PTHR43774">
    <property type="entry name" value="PEPTIDE METHIONINE SULFOXIDE REDUCTASE"/>
    <property type="match status" value="1"/>
</dbReference>
<keyword evidence="6" id="KW-1185">Reference proteome</keyword>
<dbReference type="SUPFAM" id="SSF55068">
    <property type="entry name" value="Peptide methionine sulfoxide reductase"/>
    <property type="match status" value="1"/>
</dbReference>
<dbReference type="HAMAP" id="MF_01401">
    <property type="entry name" value="MsrA"/>
    <property type="match status" value="1"/>
</dbReference>
<dbReference type="InterPro" id="IPR036509">
    <property type="entry name" value="Met_Sox_Rdtase_MsrA_sf"/>
</dbReference>
<dbReference type="PANTHER" id="PTHR43774:SF1">
    <property type="entry name" value="PEPTIDE METHIONINE SULFOXIDE REDUCTASE MSRA 2"/>
    <property type="match status" value="1"/>
</dbReference>
<dbReference type="AlphaFoldDB" id="A0A0M3HRE7"/>
<dbReference type="InterPro" id="IPR002569">
    <property type="entry name" value="Met_Sox_Rdtase_MsrA_dom"/>
</dbReference>
<evidence type="ECO:0000313" key="6">
    <source>
        <dbReference type="Proteomes" id="UP000036681"/>
    </source>
</evidence>
<organism evidence="6 7">
    <name type="scientific">Ascaris lumbricoides</name>
    <name type="common">Giant roundworm</name>
    <dbReference type="NCBI Taxonomy" id="6252"/>
    <lineage>
        <taxon>Eukaryota</taxon>
        <taxon>Metazoa</taxon>
        <taxon>Ecdysozoa</taxon>
        <taxon>Nematoda</taxon>
        <taxon>Chromadorea</taxon>
        <taxon>Rhabditida</taxon>
        <taxon>Spirurina</taxon>
        <taxon>Ascaridomorpha</taxon>
        <taxon>Ascaridoidea</taxon>
        <taxon>Ascarididae</taxon>
        <taxon>Ascaris</taxon>
    </lineage>
</organism>
<dbReference type="Proteomes" id="UP000036681">
    <property type="component" value="Unplaced"/>
</dbReference>